<gene>
    <name evidence="1" type="ORF">IPP15_11170</name>
</gene>
<dbReference type="InterPro" id="IPR052928">
    <property type="entry name" value="Desiccation-related_membrane"/>
</dbReference>
<dbReference type="PANTHER" id="PTHR35792">
    <property type="entry name" value="GENERAL STRESS PROTEIN"/>
    <property type="match status" value="1"/>
</dbReference>
<accession>A0A9D7XSW1</accession>
<sequence length="92" mass="9607">MSTSKILLGIIAGVAVGAAAGILTAPDSGVNTRKKISEKSQGYANDLQNKVNNFKNGFKSSVNTVKDDVHMIADQAKTKLGDHAKKAGSYNS</sequence>
<proteinExistence type="predicted"/>
<dbReference type="InterPro" id="IPR024623">
    <property type="entry name" value="YtxH"/>
</dbReference>
<evidence type="ECO:0000313" key="2">
    <source>
        <dbReference type="Proteomes" id="UP000808337"/>
    </source>
</evidence>
<dbReference type="PANTHER" id="PTHR35792:SF2">
    <property type="entry name" value="GENERAL STRESS PROTEIN"/>
    <property type="match status" value="1"/>
</dbReference>
<dbReference type="Proteomes" id="UP000808337">
    <property type="component" value="Unassembled WGS sequence"/>
</dbReference>
<dbReference type="Pfam" id="PF12732">
    <property type="entry name" value="YtxH"/>
    <property type="match status" value="1"/>
</dbReference>
<comment type="caution">
    <text evidence="1">The sequence shown here is derived from an EMBL/GenBank/DDBJ whole genome shotgun (WGS) entry which is preliminary data.</text>
</comment>
<evidence type="ECO:0000313" key="1">
    <source>
        <dbReference type="EMBL" id="MBK9982963.1"/>
    </source>
</evidence>
<protein>
    <submittedName>
        <fullName evidence="1">YtxH domain-containing protein</fullName>
    </submittedName>
</protein>
<dbReference type="AlphaFoldDB" id="A0A9D7XSW1"/>
<reference evidence="1 2" key="1">
    <citation type="submission" date="2020-10" db="EMBL/GenBank/DDBJ databases">
        <title>Connecting structure to function with the recovery of over 1000 high-quality activated sludge metagenome-assembled genomes encoding full-length rRNA genes using long-read sequencing.</title>
        <authorList>
            <person name="Singleton C.M."/>
            <person name="Petriglieri F."/>
            <person name="Kristensen J.M."/>
            <person name="Kirkegaard R.H."/>
            <person name="Michaelsen T.Y."/>
            <person name="Andersen M.H."/>
            <person name="Karst S.M."/>
            <person name="Dueholm M.S."/>
            <person name="Nielsen P.H."/>
            <person name="Albertsen M."/>
        </authorList>
    </citation>
    <scope>NUCLEOTIDE SEQUENCE [LARGE SCALE GENOMIC DNA]</scope>
    <source>
        <strain evidence="1">Ribe_18-Q3-R11-54_MAXAC.273</strain>
    </source>
</reference>
<name>A0A9D7XSW1_9BACT</name>
<organism evidence="1 2">
    <name type="scientific">Candidatus Opimibacter skivensis</name>
    <dbReference type="NCBI Taxonomy" id="2982028"/>
    <lineage>
        <taxon>Bacteria</taxon>
        <taxon>Pseudomonadati</taxon>
        <taxon>Bacteroidota</taxon>
        <taxon>Saprospiria</taxon>
        <taxon>Saprospirales</taxon>
        <taxon>Saprospiraceae</taxon>
        <taxon>Candidatus Opimibacter</taxon>
    </lineage>
</organism>
<dbReference type="EMBL" id="JADKGY010000008">
    <property type="protein sequence ID" value="MBK9982963.1"/>
    <property type="molecule type" value="Genomic_DNA"/>
</dbReference>